<keyword evidence="2" id="KW-0489">Methyltransferase</keyword>
<dbReference type="Proteomes" id="UP001330812">
    <property type="component" value="Chromosome"/>
</dbReference>
<dbReference type="RefSeq" id="WP_326566262.1">
    <property type="nucleotide sequence ID" value="NZ_CP142149.1"/>
</dbReference>
<dbReference type="CDD" id="cd02440">
    <property type="entry name" value="AdoMet_MTases"/>
    <property type="match status" value="1"/>
</dbReference>
<evidence type="ECO:0000313" key="3">
    <source>
        <dbReference type="Proteomes" id="UP001330812"/>
    </source>
</evidence>
<dbReference type="GO" id="GO:0008168">
    <property type="term" value="F:methyltransferase activity"/>
    <property type="evidence" value="ECO:0007669"/>
    <property type="project" value="UniProtKB-KW"/>
</dbReference>
<keyword evidence="2" id="KW-0808">Transferase</keyword>
<dbReference type="InterPro" id="IPR029063">
    <property type="entry name" value="SAM-dependent_MTases_sf"/>
</dbReference>
<feature type="domain" description="Methyltransferase" evidence="1">
    <location>
        <begin position="40"/>
        <end position="131"/>
    </location>
</feature>
<dbReference type="EMBL" id="CP142149">
    <property type="protein sequence ID" value="WSE27251.1"/>
    <property type="molecule type" value="Genomic_DNA"/>
</dbReference>
<organism evidence="2 3">
    <name type="scientific">Amycolatopsis rhabdoformis</name>
    <dbReference type="NCBI Taxonomy" id="1448059"/>
    <lineage>
        <taxon>Bacteria</taxon>
        <taxon>Bacillati</taxon>
        <taxon>Actinomycetota</taxon>
        <taxon>Actinomycetes</taxon>
        <taxon>Pseudonocardiales</taxon>
        <taxon>Pseudonocardiaceae</taxon>
        <taxon>Amycolatopsis</taxon>
    </lineage>
</organism>
<keyword evidence="3" id="KW-1185">Reference proteome</keyword>
<reference evidence="2 3" key="1">
    <citation type="journal article" date="2015" name="Int. J. Syst. Evol. Microbiol.">
        <title>Amycolatopsis rhabdoformis sp. nov., an actinomycete isolated from a tropical forest soil.</title>
        <authorList>
            <person name="Souza W.R."/>
            <person name="Silva R.E."/>
            <person name="Goodfellow M."/>
            <person name="Busarakam K."/>
            <person name="Figueiro F.S."/>
            <person name="Ferreira D."/>
            <person name="Rodrigues-Filho E."/>
            <person name="Moraes L.A.B."/>
            <person name="Zucchi T.D."/>
        </authorList>
    </citation>
    <scope>NUCLEOTIDE SEQUENCE [LARGE SCALE GENOMIC DNA]</scope>
    <source>
        <strain evidence="2 3">NCIMB 14900</strain>
    </source>
</reference>
<name>A0ABZ1I0B6_9PSEU</name>
<protein>
    <submittedName>
        <fullName evidence="2">Methyltransferase domain-containing protein</fullName>
    </submittedName>
</protein>
<sequence length="201" mass="21197">MSITTEFFRHPFLTGAIAASSGSLAAAMTRDLGLESAASVVELGPGTGVFTASIVDLLPPSASFAAIEINPRLVASLRRAFPSVSVVSGSAEQLATLSAAPCDVVISGLPWTAMPAFRQVQVLDSVCAALSLSGRFTTFAYAHTAWTPPARRFARLLRSRFSVVERTRVVWGNLPPAYVYRAALPVRHLGALREQPAAAAS</sequence>
<dbReference type="GO" id="GO:0032259">
    <property type="term" value="P:methylation"/>
    <property type="evidence" value="ECO:0007669"/>
    <property type="project" value="UniProtKB-KW"/>
</dbReference>
<dbReference type="SUPFAM" id="SSF53335">
    <property type="entry name" value="S-adenosyl-L-methionine-dependent methyltransferases"/>
    <property type="match status" value="1"/>
</dbReference>
<dbReference type="Pfam" id="PF13649">
    <property type="entry name" value="Methyltransf_25"/>
    <property type="match status" value="1"/>
</dbReference>
<evidence type="ECO:0000259" key="1">
    <source>
        <dbReference type="Pfam" id="PF13649"/>
    </source>
</evidence>
<proteinExistence type="predicted"/>
<evidence type="ECO:0000313" key="2">
    <source>
        <dbReference type="EMBL" id="WSE27251.1"/>
    </source>
</evidence>
<gene>
    <name evidence="2" type="ORF">VSH64_30860</name>
</gene>
<dbReference type="Gene3D" id="3.40.50.150">
    <property type="entry name" value="Vaccinia Virus protein VP39"/>
    <property type="match status" value="1"/>
</dbReference>
<dbReference type="InterPro" id="IPR041698">
    <property type="entry name" value="Methyltransf_25"/>
</dbReference>
<accession>A0ABZ1I0B6</accession>